<dbReference type="SUPFAM" id="SSF52266">
    <property type="entry name" value="SGNH hydrolase"/>
    <property type="match status" value="1"/>
</dbReference>
<dbReference type="GO" id="GO:0004622">
    <property type="term" value="F:phosphatidylcholine lysophospholipase activity"/>
    <property type="evidence" value="ECO:0007669"/>
    <property type="project" value="TreeGrafter"/>
</dbReference>
<evidence type="ECO:0000256" key="1">
    <source>
        <dbReference type="SAM" id="MobiDB-lite"/>
    </source>
</evidence>
<reference evidence="3 4" key="1">
    <citation type="submission" date="2017-08" db="EMBL/GenBank/DDBJ databases">
        <title>Infants hospitalized years apart are colonized by the same room-sourced microbial strains.</title>
        <authorList>
            <person name="Brooks B."/>
            <person name="Olm M.R."/>
            <person name="Firek B.A."/>
            <person name="Baker R."/>
            <person name="Thomas B.C."/>
            <person name="Morowitz M.J."/>
            <person name="Banfield J.F."/>
        </authorList>
    </citation>
    <scope>NUCLEOTIDE SEQUENCE [LARGE SCALE GENOMIC DNA]</scope>
    <source>
        <strain evidence="3">S2_005_003_R2_42</strain>
    </source>
</reference>
<comment type="caution">
    <text evidence="3">The sequence shown here is derived from an EMBL/GenBank/DDBJ whole genome shotgun (WGS) entry which is preliminary data.</text>
</comment>
<feature type="domain" description="SGNH hydrolase-type esterase" evidence="2">
    <location>
        <begin position="143"/>
        <end position="302"/>
    </location>
</feature>
<dbReference type="AlphaFoldDB" id="A0A2W5KJS7"/>
<accession>A0A2W5KJS7</accession>
<sequence length="320" mass="34304">MTFSSALSAGSRWNDWNTKPTSRRRSRARASSSSVSSRWPSSVTAPPVGRSRPASRPSRVVLPEPDAPTIARLAPRATDRLTSSRIVRRPSGPSTALLSFRALRTVSESRVMLRGFLWVMLLVGIVAPLPVPAAPVRTGPVLVLGDSLSAAYGIPIAAGWVSLLEARLRAAPAPRPVVNASISGETTAGGLARLPRLLAEHAPALVVVELGANDALRGLPIAAPRENLRRIVEQIRESGARVLLLGIEIPVNYGPQYRDSLRAMYRDLAADFNLPLVPFLLDGVALDPDLMQADGLHPTAEAQPKLLDNVWPALEKALQP</sequence>
<dbReference type="PANTHER" id="PTHR30383:SF24">
    <property type="entry name" value="THIOESTERASE 1_PROTEASE 1_LYSOPHOSPHOLIPASE L1"/>
    <property type="match status" value="1"/>
</dbReference>
<proteinExistence type="predicted"/>
<evidence type="ECO:0000313" key="4">
    <source>
        <dbReference type="Proteomes" id="UP000249046"/>
    </source>
</evidence>
<evidence type="ECO:0000259" key="2">
    <source>
        <dbReference type="Pfam" id="PF13472"/>
    </source>
</evidence>
<evidence type="ECO:0000313" key="3">
    <source>
        <dbReference type="EMBL" id="PZQ16299.1"/>
    </source>
</evidence>
<gene>
    <name evidence="3" type="ORF">DI564_06590</name>
</gene>
<dbReference type="Pfam" id="PF13472">
    <property type="entry name" value="Lipase_GDSL_2"/>
    <property type="match status" value="1"/>
</dbReference>
<feature type="region of interest" description="Disordered" evidence="1">
    <location>
        <begin position="1"/>
        <end position="67"/>
    </location>
</feature>
<dbReference type="EMBL" id="QFPO01000005">
    <property type="protein sequence ID" value="PZQ16299.1"/>
    <property type="molecule type" value="Genomic_DNA"/>
</dbReference>
<protein>
    <recommendedName>
        <fullName evidence="2">SGNH hydrolase-type esterase domain-containing protein</fullName>
    </recommendedName>
</protein>
<dbReference type="Gene3D" id="3.40.50.1110">
    <property type="entry name" value="SGNH hydrolase"/>
    <property type="match status" value="1"/>
</dbReference>
<dbReference type="CDD" id="cd01822">
    <property type="entry name" value="Lysophospholipase_L1_like"/>
    <property type="match status" value="1"/>
</dbReference>
<organism evidence="3 4">
    <name type="scientific">Rhodanobacter denitrificans</name>
    <dbReference type="NCBI Taxonomy" id="666685"/>
    <lineage>
        <taxon>Bacteria</taxon>
        <taxon>Pseudomonadati</taxon>
        <taxon>Pseudomonadota</taxon>
        <taxon>Gammaproteobacteria</taxon>
        <taxon>Lysobacterales</taxon>
        <taxon>Rhodanobacteraceae</taxon>
        <taxon>Rhodanobacter</taxon>
    </lineage>
</organism>
<dbReference type="InterPro" id="IPR051532">
    <property type="entry name" value="Ester_Hydrolysis_Enzymes"/>
</dbReference>
<dbReference type="Proteomes" id="UP000249046">
    <property type="component" value="Unassembled WGS sequence"/>
</dbReference>
<dbReference type="PANTHER" id="PTHR30383">
    <property type="entry name" value="THIOESTERASE 1/PROTEASE 1/LYSOPHOSPHOLIPASE L1"/>
    <property type="match status" value="1"/>
</dbReference>
<dbReference type="InterPro" id="IPR013830">
    <property type="entry name" value="SGNH_hydro"/>
</dbReference>
<dbReference type="InterPro" id="IPR036514">
    <property type="entry name" value="SGNH_hydro_sf"/>
</dbReference>
<feature type="compositionally biased region" description="Low complexity" evidence="1">
    <location>
        <begin position="29"/>
        <end position="61"/>
    </location>
</feature>
<name>A0A2W5KJS7_9GAMM</name>